<comment type="caution">
    <text evidence="1">The sequence shown here is derived from an EMBL/GenBank/DDBJ whole genome shotgun (WGS) entry which is preliminary data.</text>
</comment>
<sequence length="180" mass="19525">MNHPAKVTTGIALAAVAAIGGWLALRGETWAAGDEVGVAEMMPQAPGETLRSDWAPEEVFHRGFQRQPSADDHILEALRIESSGEDGVSRWAWFMKLQPSETLLRDLRDPTTFGLIPVGPPKPILPEYMAPPTWFPSIDGEPGAEVFQHPTQALTLLYLGAENVLYACDHGRGAALSKAE</sequence>
<protein>
    <submittedName>
        <fullName evidence="1">Uncharacterized protein</fullName>
    </submittedName>
</protein>
<name>A0ABT3FTW7_9BACT</name>
<organism evidence="1 2">
    <name type="scientific">Luteolibacter flavescens</name>
    <dbReference type="NCBI Taxonomy" id="1859460"/>
    <lineage>
        <taxon>Bacteria</taxon>
        <taxon>Pseudomonadati</taxon>
        <taxon>Verrucomicrobiota</taxon>
        <taxon>Verrucomicrobiia</taxon>
        <taxon>Verrucomicrobiales</taxon>
        <taxon>Verrucomicrobiaceae</taxon>
        <taxon>Luteolibacter</taxon>
    </lineage>
</organism>
<dbReference type="Proteomes" id="UP001207930">
    <property type="component" value="Unassembled WGS sequence"/>
</dbReference>
<accession>A0ABT3FTW7</accession>
<proteinExistence type="predicted"/>
<gene>
    <name evidence="1" type="ORF">OKA04_19850</name>
</gene>
<evidence type="ECO:0000313" key="2">
    <source>
        <dbReference type="Proteomes" id="UP001207930"/>
    </source>
</evidence>
<reference evidence="1 2" key="1">
    <citation type="submission" date="2022-10" db="EMBL/GenBank/DDBJ databases">
        <title>Luteolibacter flavescens strain MCCC 1K03193, whole genome shotgun sequencing project.</title>
        <authorList>
            <person name="Zhao G."/>
            <person name="Shen L."/>
        </authorList>
    </citation>
    <scope>NUCLEOTIDE SEQUENCE [LARGE SCALE GENOMIC DNA]</scope>
    <source>
        <strain evidence="1 2">MCCC 1K03193</strain>
    </source>
</reference>
<keyword evidence="2" id="KW-1185">Reference proteome</keyword>
<dbReference type="EMBL" id="JAPDDS010000013">
    <property type="protein sequence ID" value="MCW1887003.1"/>
    <property type="molecule type" value="Genomic_DNA"/>
</dbReference>
<evidence type="ECO:0000313" key="1">
    <source>
        <dbReference type="EMBL" id="MCW1887003.1"/>
    </source>
</evidence>
<dbReference type="RefSeq" id="WP_264502957.1">
    <property type="nucleotide sequence ID" value="NZ_JAPDDS010000013.1"/>
</dbReference>